<feature type="domain" description="Peptidase MA-like" evidence="1">
    <location>
        <begin position="121"/>
        <end position="258"/>
    </location>
</feature>
<sequence length="267" mass="28000">MVAALGGALAATPAGKFAYYGARAWLADTSQFHACTPDPRLLCEPGAEAAAKAIAPLLPAAVARVEAAFRMPFTHDVRMFVYATPESFALHSGVAPRAAGAVSLGVVHLAPRLGAATAREAAIITHELAHLHLIQRIGVTGIGKLPNWLWEGLPTYLSGGGGAGGVTAENAAYAIAHGKHFTPEASASLLFPKSAQTYGVEHAMYYRQAALLLEWMDRKDPAAFKRMLAALGQGATLEEALAASYGQPMEALWRAFRAELSTPNGSA</sequence>
<dbReference type="Proteomes" id="UP000448575">
    <property type="component" value="Unassembled WGS sequence"/>
</dbReference>
<evidence type="ECO:0000313" key="3">
    <source>
        <dbReference type="Proteomes" id="UP000448575"/>
    </source>
</evidence>
<dbReference type="EMBL" id="WWCJ01000013">
    <property type="protein sequence ID" value="MYN04012.1"/>
    <property type="molecule type" value="Genomic_DNA"/>
</dbReference>
<dbReference type="Pfam" id="PF13485">
    <property type="entry name" value="Peptidase_MA_2"/>
    <property type="match status" value="1"/>
</dbReference>
<organism evidence="2 3">
    <name type="scientific">Pseudoduganella guangdongensis</name>
    <dbReference type="NCBI Taxonomy" id="2692179"/>
    <lineage>
        <taxon>Bacteria</taxon>
        <taxon>Pseudomonadati</taxon>
        <taxon>Pseudomonadota</taxon>
        <taxon>Betaproteobacteria</taxon>
        <taxon>Burkholderiales</taxon>
        <taxon>Oxalobacteraceae</taxon>
        <taxon>Telluria group</taxon>
        <taxon>Pseudoduganella</taxon>
    </lineage>
</organism>
<evidence type="ECO:0000259" key="1">
    <source>
        <dbReference type="Pfam" id="PF13485"/>
    </source>
</evidence>
<protein>
    <recommendedName>
        <fullName evidence="1">Peptidase MA-like domain-containing protein</fullName>
    </recommendedName>
</protein>
<evidence type="ECO:0000313" key="2">
    <source>
        <dbReference type="EMBL" id="MYN04012.1"/>
    </source>
</evidence>
<comment type="caution">
    <text evidence="2">The sequence shown here is derived from an EMBL/GenBank/DDBJ whole genome shotgun (WGS) entry which is preliminary data.</text>
</comment>
<keyword evidence="3" id="KW-1185">Reference proteome</keyword>
<dbReference type="RefSeq" id="WP_161026980.1">
    <property type="nucleotide sequence ID" value="NZ_WWCJ01000013.1"/>
</dbReference>
<accession>A0A6N9HMB4</accession>
<reference evidence="2 3" key="1">
    <citation type="submission" date="2019-12" db="EMBL/GenBank/DDBJ databases">
        <title>Novel species isolated from a subtropical stream in China.</title>
        <authorList>
            <person name="Lu H."/>
        </authorList>
    </citation>
    <scope>NUCLEOTIDE SEQUENCE [LARGE SCALE GENOMIC DNA]</scope>
    <source>
        <strain evidence="2 3">DS3</strain>
    </source>
</reference>
<name>A0A6N9HMB4_9BURK</name>
<dbReference type="AlphaFoldDB" id="A0A6N9HMB4"/>
<dbReference type="InterPro" id="IPR039568">
    <property type="entry name" value="Peptidase_MA-like_dom"/>
</dbReference>
<gene>
    <name evidence="2" type="ORF">GTP41_18115</name>
</gene>
<proteinExistence type="predicted"/>